<sequence>MCACACISFFNVFFLQQINLTFGNCPVSAHDLATSGMPSISVSVFYNTVLLYLSREVYLFFYFILAVHVLHLYSRIGFRVYLPSTDYLFPGVQFLYSI</sequence>
<dbReference type="AlphaFoldDB" id="A0A6B0UI65"/>
<reference evidence="2" key="1">
    <citation type="submission" date="2019-12" db="EMBL/GenBank/DDBJ databases">
        <title>An insight into the sialome of adult female Ixodes ricinus ticks feeding for 6 days.</title>
        <authorList>
            <person name="Perner J."/>
            <person name="Ribeiro J.M.C."/>
        </authorList>
    </citation>
    <scope>NUCLEOTIDE SEQUENCE</scope>
    <source>
        <strain evidence="2">Semi-engorged</strain>
        <tissue evidence="2">Salivary glands</tissue>
    </source>
</reference>
<evidence type="ECO:0000256" key="1">
    <source>
        <dbReference type="SAM" id="Phobius"/>
    </source>
</evidence>
<proteinExistence type="predicted"/>
<accession>A0A6B0UI65</accession>
<name>A0A6B0UI65_IXORI</name>
<evidence type="ECO:0000313" key="2">
    <source>
        <dbReference type="EMBL" id="MXU87753.1"/>
    </source>
</evidence>
<keyword evidence="1" id="KW-0472">Membrane</keyword>
<protein>
    <submittedName>
        <fullName evidence="2">Uncharacterized protein</fullName>
    </submittedName>
</protein>
<dbReference type="EMBL" id="GIFC01005670">
    <property type="protein sequence ID" value="MXU87753.1"/>
    <property type="molecule type" value="Transcribed_RNA"/>
</dbReference>
<keyword evidence="1" id="KW-0812">Transmembrane</keyword>
<keyword evidence="1" id="KW-1133">Transmembrane helix</keyword>
<feature type="transmembrane region" description="Helical" evidence="1">
    <location>
        <begin position="60"/>
        <end position="82"/>
    </location>
</feature>
<organism evidence="2">
    <name type="scientific">Ixodes ricinus</name>
    <name type="common">Common tick</name>
    <name type="synonym">Acarus ricinus</name>
    <dbReference type="NCBI Taxonomy" id="34613"/>
    <lineage>
        <taxon>Eukaryota</taxon>
        <taxon>Metazoa</taxon>
        <taxon>Ecdysozoa</taxon>
        <taxon>Arthropoda</taxon>
        <taxon>Chelicerata</taxon>
        <taxon>Arachnida</taxon>
        <taxon>Acari</taxon>
        <taxon>Parasitiformes</taxon>
        <taxon>Ixodida</taxon>
        <taxon>Ixodoidea</taxon>
        <taxon>Ixodidae</taxon>
        <taxon>Ixodinae</taxon>
        <taxon>Ixodes</taxon>
    </lineage>
</organism>